<reference evidence="3 4" key="1">
    <citation type="submission" date="2023-07" db="EMBL/GenBank/DDBJ databases">
        <title>Genomic Encyclopedia of Type Strains, Phase IV (KMG-IV): sequencing the most valuable type-strain genomes for metagenomic binning, comparative biology and taxonomic classification.</title>
        <authorList>
            <person name="Goeker M."/>
        </authorList>
    </citation>
    <scope>NUCLEOTIDE SEQUENCE [LARGE SCALE GENOMIC DNA]</scope>
    <source>
        <strain evidence="3 4">DSM 19562</strain>
    </source>
</reference>
<feature type="compositionally biased region" description="Gly residues" evidence="2">
    <location>
        <begin position="2019"/>
        <end position="2040"/>
    </location>
</feature>
<dbReference type="NCBIfam" id="TIGR02601">
    <property type="entry name" value="autotrns_rpt"/>
    <property type="match status" value="10"/>
</dbReference>
<sequence>MAFAPLGFGAVALAKGGVGGEGAAGGTSSTTGTGSAGGDATGTAGGGGGGAGQEGGSGGKGGAGSKSDPIAGGVGGATVGAAGGNGGANDYTQGIGGGGGGAHGYVGDTAPTTATTGGNGGNGGTILINHGSDQPSSGGGGGEGGFGAVLTGTGPYTITTNITGGKGGNGADGTIGGAGGDGGVGLALAASGASVTVNDGVTIKGGTSGLAGYTWSTDKSKVPAYALGGVGITGANVTLILSAGATVSAGAGAEGSKRNALAIEFTSGTNVLELQGNGTTFASLTGTVIARGSDNTLKLTGHGAKLDMSSLMFRVQKDPTYGGVFQGFGTIVVETDGKWMGIGYEDTAGDASWVIKKGTFQLGSATTRGSINGFVTVQDGGTFALVDTSTDRDTITSISKDLVVQSGGTLSIKSVSNTVSLKGKTLTLQAGSNLTLDLTKRPSAPIVMLTGAFSYQGSLTIAALPATNAVGTYNLIKYGTAPAATDAFSSIKGQGGYTYATSLDASQNTLMLTVAWTPQYWNGGTTTGKAGPIVGGTGTWTADSTVTNWTYADGTDRVASTNLTGAIFAGTGGIVTVSNAKGGVSSESLTFAVDGYVITGDDLTLSTKSGGPKITVADGAISARIAASLKGTQGLELTGGGTLILTGQNDYGDTTISAGTLRIGDGGKSGWVAGSITNNGKLIIDRADDVTFSATITGNGSLEKRGAGTLALSGRYDYAGATLISAGTLALNGGGPLTLAGGGTLSGSLTVASDATLAVGGFAKLGSLAGAGAVTIAEQATFFVGGDNTSTEFSGTISGKGGLQKTFGNGTLTLSGANTYTGGLRVGSGGVVLRGGAANDKGNAITVDYGATLEIVGGNAAASGIIRSNAGAKIKLNENTLTIGESGSKSYTFAGEIEGSGGLAKVGTNQQILSGTNSFTGPVTISGGRLLLADSSRALPYKSAVTVEAGGTLILTGNTASIGSLAGSGKVIGETDSSQANGSLPPGVEFSSYLFVGYDDTSTTFSGVLANGAKADQKLGLTKFGSGTLTLTGENTFTAGTAIDGGTLRLGDGGKSGSISGNVVNSGTLAFNRADDVTYAGVVSGTGSLEQKGPGTLTLTGVNTLTGMTTVSGGTLVLAGGSVAGAVTVQSGATLSGDPTGATAGSIGGALTVQDGGMLRIASGSQNLTTAGDLTLSGSALTALSLGAPTTTAAVSVGGNLTLGGRLNLTTAGGITTGTYRIFDYTGKLSDTGLTVGNAPADSLVSVDTTTDKHVDLKVAAGRFWAGPTTGGGTWSANGTNWSDRDGTGATAWTPGALAIFAGPAGKVTVSDGATPSVAALSFTTDGYALAGGAIDLAGFAGSKSTRITVEDKNATGGGTAVIASDLTGPGALAKEGTGTLVLTGAKTYAGGTAVSAGTLQLGDGTASGSVTGDIVDNAALVFAPGADQTFAGVISGTGTLVKQGPGTLTLTGTNLYTGATTVSAGALAVSGSLASAVSVASGATLRGTGTVGSVTVASRGTLAGVQGQTLTTGDLTLAPGSHLVATLGGSAGTTALLAVKGDLRLGGTLDVSSTTGSFGGGLYRLISYTGTTSGNGLAMGTIGGSVDDQDLSVQSDEAAKTVSLLVQARATSFWKGGDGSWGAGTAWTNAQGGASTTAADRAIAVFTGTPGKVTVDASAGPVTTGGMQFAASGYTVQGDPLTLTSASTQVRVGDGTKAGASTVATIASPLSGTGGLRKTDGGTLVLTGANSFTGGTSVETGTLKVGHPQALGTGALSLNEGTTLAFAGDLTLTNAIRFPQKGDPIIDSGTGTVTIAGEISGVGDLSKIGSGTLILSGTETYTGATDVVSGTLVANGSLAASSGVTVESGATLGGSGTVPRVSALTGSIVAPGVATPYSTLNVAGSVSFAAGSTFRVQVDAAGHTDAIAATGTATLSGGTVDVRAGTGTYTASQSYRILNAAGGLSGRFASLQTTTNLAFLQPILNYDATGASLGFTRATNGGTGGSTAPGGPTAPGGTGGSTGSGGSTNSGSTSGSTAPGGTGGATDPGSTGNPGGSTDTGGKTVVTFPSVAV</sequence>
<dbReference type="EMBL" id="JAUSVV010000011">
    <property type="protein sequence ID" value="MDQ0444263.1"/>
    <property type="molecule type" value="Genomic_DNA"/>
</dbReference>
<feature type="region of interest" description="Disordered" evidence="2">
    <location>
        <begin position="1981"/>
        <end position="2054"/>
    </location>
</feature>
<dbReference type="SUPFAM" id="SSF51126">
    <property type="entry name" value="Pectin lyase-like"/>
    <property type="match status" value="5"/>
</dbReference>
<comment type="caution">
    <text evidence="3">The sequence shown here is derived from an EMBL/GenBank/DDBJ whole genome shotgun (WGS) entry which is preliminary data.</text>
</comment>
<name>A0ABU0HPM2_9HYPH</name>
<dbReference type="InterPro" id="IPR013425">
    <property type="entry name" value="Autotrns_rpt"/>
</dbReference>
<feature type="region of interest" description="Disordered" evidence="2">
    <location>
        <begin position="19"/>
        <end position="69"/>
    </location>
</feature>
<dbReference type="RefSeq" id="WP_307442116.1">
    <property type="nucleotide sequence ID" value="NZ_JAUSVV010000011.1"/>
</dbReference>
<feature type="compositionally biased region" description="Gly residues" evidence="2">
    <location>
        <begin position="1982"/>
        <end position="2009"/>
    </location>
</feature>
<gene>
    <name evidence="3" type="ORF">QO016_003773</name>
</gene>
<dbReference type="PANTHER" id="PTHR35037">
    <property type="entry name" value="C-TERMINAL REGION OF AIDA-LIKE PROTEIN"/>
    <property type="match status" value="1"/>
</dbReference>
<protein>
    <submittedName>
        <fullName evidence="3">Autotransporter-associated beta strand protein</fullName>
    </submittedName>
</protein>
<proteinExistence type="predicted"/>
<dbReference type="Gene3D" id="2.160.20.20">
    <property type="match status" value="4"/>
</dbReference>
<evidence type="ECO:0000256" key="1">
    <source>
        <dbReference type="ARBA" id="ARBA00022729"/>
    </source>
</evidence>
<accession>A0ABU0HPM2</accession>
<dbReference type="Pfam" id="PF12951">
    <property type="entry name" value="PATR"/>
    <property type="match status" value="10"/>
</dbReference>
<feature type="compositionally biased region" description="Gly residues" evidence="2">
    <location>
        <begin position="34"/>
        <end position="64"/>
    </location>
</feature>
<evidence type="ECO:0000256" key="2">
    <source>
        <dbReference type="SAM" id="MobiDB-lite"/>
    </source>
</evidence>
<feature type="non-terminal residue" evidence="3">
    <location>
        <position position="2054"/>
    </location>
</feature>
<feature type="compositionally biased region" description="Gly residues" evidence="2">
    <location>
        <begin position="137"/>
        <end position="146"/>
    </location>
</feature>
<evidence type="ECO:0000313" key="3">
    <source>
        <dbReference type="EMBL" id="MDQ0444263.1"/>
    </source>
</evidence>
<dbReference type="InterPro" id="IPR011050">
    <property type="entry name" value="Pectin_lyase_fold/virulence"/>
</dbReference>
<dbReference type="Proteomes" id="UP001236369">
    <property type="component" value="Unassembled WGS sequence"/>
</dbReference>
<keyword evidence="1" id="KW-0732">Signal</keyword>
<dbReference type="InterPro" id="IPR051551">
    <property type="entry name" value="Autotransporter_adhesion"/>
</dbReference>
<dbReference type="PANTHER" id="PTHR35037:SF3">
    <property type="entry name" value="C-TERMINAL REGION OF AIDA-LIKE PROTEIN"/>
    <property type="match status" value="1"/>
</dbReference>
<dbReference type="InterPro" id="IPR012332">
    <property type="entry name" value="Autotransporter_pectin_lyase_C"/>
</dbReference>
<evidence type="ECO:0000313" key="4">
    <source>
        <dbReference type="Proteomes" id="UP001236369"/>
    </source>
</evidence>
<organism evidence="3 4">
    <name type="scientific">Methylobacterium persicinum</name>
    <dbReference type="NCBI Taxonomy" id="374426"/>
    <lineage>
        <taxon>Bacteria</taxon>
        <taxon>Pseudomonadati</taxon>
        <taxon>Pseudomonadota</taxon>
        <taxon>Alphaproteobacteria</taxon>
        <taxon>Hyphomicrobiales</taxon>
        <taxon>Methylobacteriaceae</taxon>
        <taxon>Methylobacterium</taxon>
    </lineage>
</organism>
<keyword evidence="4" id="KW-1185">Reference proteome</keyword>
<feature type="region of interest" description="Disordered" evidence="2">
    <location>
        <begin position="113"/>
        <end position="146"/>
    </location>
</feature>